<dbReference type="EMBL" id="WINI01000007">
    <property type="protein sequence ID" value="MQR01657.1"/>
    <property type="molecule type" value="Genomic_DNA"/>
</dbReference>
<evidence type="ECO:0000256" key="1">
    <source>
        <dbReference type="SAM" id="Coils"/>
    </source>
</evidence>
<dbReference type="GO" id="GO:0003677">
    <property type="term" value="F:DNA binding"/>
    <property type="evidence" value="ECO:0007669"/>
    <property type="project" value="InterPro"/>
</dbReference>
<keyword evidence="1" id="KW-0175">Coiled coil</keyword>
<dbReference type="PANTHER" id="PTHR30461">
    <property type="entry name" value="DNA-INVERTASE FROM LAMBDOID PROPHAGE"/>
    <property type="match status" value="1"/>
</dbReference>
<reference evidence="5 6" key="1">
    <citation type="submission" date="2019-10" db="EMBL/GenBank/DDBJ databases">
        <title>Glaciimonas soli sp. nov., a psychrophilic bacterium isolated from the forest soil of a high elevation mountain in Taiwan.</title>
        <authorList>
            <person name="Wang L.-T."/>
            <person name="Shieh W.Y."/>
        </authorList>
    </citation>
    <scope>NUCLEOTIDE SEQUENCE [LARGE SCALE GENOMIC DNA]</scope>
    <source>
        <strain evidence="5 6">GS1</strain>
    </source>
</reference>
<evidence type="ECO:0000313" key="5">
    <source>
        <dbReference type="EMBL" id="MQR01657.1"/>
    </source>
</evidence>
<dbReference type="Gene3D" id="3.90.1750.20">
    <property type="entry name" value="Putative Large Serine Recombinase, Chain B, Domain 2"/>
    <property type="match status" value="1"/>
</dbReference>
<organism evidence="5 6">
    <name type="scientific">Glaciimonas soli</name>
    <dbReference type="NCBI Taxonomy" id="2590999"/>
    <lineage>
        <taxon>Bacteria</taxon>
        <taxon>Pseudomonadati</taxon>
        <taxon>Pseudomonadota</taxon>
        <taxon>Betaproteobacteria</taxon>
        <taxon>Burkholderiales</taxon>
        <taxon>Oxalobacteraceae</taxon>
        <taxon>Glaciimonas</taxon>
    </lineage>
</organism>
<dbReference type="PROSITE" id="PS51737">
    <property type="entry name" value="RECOMBINASE_DNA_BIND"/>
    <property type="match status" value="1"/>
</dbReference>
<evidence type="ECO:0000256" key="2">
    <source>
        <dbReference type="SAM" id="MobiDB-lite"/>
    </source>
</evidence>
<dbReference type="SMART" id="SM00857">
    <property type="entry name" value="Resolvase"/>
    <property type="match status" value="1"/>
</dbReference>
<dbReference type="OrthoDB" id="8585334at2"/>
<dbReference type="Gene3D" id="3.40.50.1390">
    <property type="entry name" value="Resolvase, N-terminal catalytic domain"/>
    <property type="match status" value="1"/>
</dbReference>
<dbReference type="Pfam" id="PF07508">
    <property type="entry name" value="Recombinase"/>
    <property type="match status" value="1"/>
</dbReference>
<dbReference type="SUPFAM" id="SSF53041">
    <property type="entry name" value="Resolvase-like"/>
    <property type="match status" value="1"/>
</dbReference>
<dbReference type="AlphaFoldDB" id="A0A843YUI7"/>
<feature type="domain" description="Recombinase" evidence="4">
    <location>
        <begin position="156"/>
        <end position="294"/>
    </location>
</feature>
<dbReference type="InterPro" id="IPR006119">
    <property type="entry name" value="Resolv_N"/>
</dbReference>
<dbReference type="Proteomes" id="UP000451565">
    <property type="component" value="Unassembled WGS sequence"/>
</dbReference>
<comment type="caution">
    <text evidence="5">The sequence shown here is derived from an EMBL/GenBank/DDBJ whole genome shotgun (WGS) entry which is preliminary data.</text>
</comment>
<dbReference type="PANTHER" id="PTHR30461:SF23">
    <property type="entry name" value="DNA RECOMBINASE-RELATED"/>
    <property type="match status" value="1"/>
</dbReference>
<evidence type="ECO:0000259" key="4">
    <source>
        <dbReference type="PROSITE" id="PS51737"/>
    </source>
</evidence>
<evidence type="ECO:0000313" key="6">
    <source>
        <dbReference type="Proteomes" id="UP000451565"/>
    </source>
</evidence>
<protein>
    <submittedName>
        <fullName evidence="5">Recombinase family protein</fullName>
    </submittedName>
</protein>
<dbReference type="InterPro" id="IPR036162">
    <property type="entry name" value="Resolvase-like_N_sf"/>
</dbReference>
<dbReference type="RefSeq" id="WP_153235656.1">
    <property type="nucleotide sequence ID" value="NZ_WINI01000007.1"/>
</dbReference>
<feature type="coiled-coil region" evidence="1">
    <location>
        <begin position="377"/>
        <end position="445"/>
    </location>
</feature>
<dbReference type="PROSITE" id="PS51736">
    <property type="entry name" value="RECOMBINASES_3"/>
    <property type="match status" value="1"/>
</dbReference>
<dbReference type="CDD" id="cd00338">
    <property type="entry name" value="Ser_Recombinase"/>
    <property type="match status" value="1"/>
</dbReference>
<dbReference type="Pfam" id="PF13408">
    <property type="entry name" value="Zn_ribbon_recom"/>
    <property type="match status" value="1"/>
</dbReference>
<gene>
    <name evidence="5" type="ORF">GEV47_13330</name>
</gene>
<feature type="region of interest" description="Disordered" evidence="2">
    <location>
        <begin position="249"/>
        <end position="268"/>
    </location>
</feature>
<keyword evidence="6" id="KW-1185">Reference proteome</keyword>
<dbReference type="InterPro" id="IPR050639">
    <property type="entry name" value="SSR_resolvase"/>
</dbReference>
<dbReference type="InterPro" id="IPR025827">
    <property type="entry name" value="Zn_ribbon_recom_dom"/>
</dbReference>
<feature type="domain" description="Resolvase/invertase-type recombinase catalytic" evidence="3">
    <location>
        <begin position="2"/>
        <end position="149"/>
    </location>
</feature>
<name>A0A843YUI7_9BURK</name>
<dbReference type="InterPro" id="IPR011109">
    <property type="entry name" value="DNA_bind_recombinase_dom"/>
</dbReference>
<sequence length="530" mass="58985">MKATIYARYSTDKQSEASIEDQVRVCQVRAEKEGITVVSTYTDFAISGSTAVSSRTGGNALLADALAGRFQILLLEGLDRLSRDQVEQERIVRRLEHRGIRIICVADGYDSKHSARKIMRGVRGLINELYLDDLRHKTHRGQSGQVDRGFVAGGKSYGYDLIKTEEGSKYQINEAQAKWIRWIFEHYASGDGIHRMAHELNRLGVPSARGGTWCVSALYGSPVKGSGILNNSLYIGKYVWNRSQWIKDPDTGKRQRTERPEDEWQHGDNPELRIIDDQLWGEVRLRIDYGRNKSGRKQERRPSSTLFGGLLLCPHCGATVIAINATRYGCNAAMNRGSAVCSGFSISRETVEKRLLSVVRDDLLSPAAAAEFEQTFNRVLEEKLSSYKDDLKISQNRLAQLNDEVTRMVDAIATIGISAALANRLKLVEAERDTIQRTIETYADNKKAVTPDISSLFKSILANLSSALQDNKPAAHTILRNIFGKMQIELQGNEVWAQTKTDQLLKLVSDPSTSTTVVAGAGFEPTTFGL</sequence>
<evidence type="ECO:0000259" key="3">
    <source>
        <dbReference type="PROSITE" id="PS51736"/>
    </source>
</evidence>
<dbReference type="Pfam" id="PF00239">
    <property type="entry name" value="Resolvase"/>
    <property type="match status" value="1"/>
</dbReference>
<accession>A0A843YUI7</accession>
<dbReference type="GO" id="GO:0000150">
    <property type="term" value="F:DNA strand exchange activity"/>
    <property type="evidence" value="ECO:0007669"/>
    <property type="project" value="InterPro"/>
</dbReference>
<dbReference type="InterPro" id="IPR038109">
    <property type="entry name" value="DNA_bind_recomb_sf"/>
</dbReference>
<proteinExistence type="predicted"/>